<dbReference type="RefSeq" id="WP_047694439.1">
    <property type="nucleotide sequence ID" value="NZ_KN265474.1"/>
</dbReference>
<protein>
    <submittedName>
        <fullName evidence="2">Dehydrogenase</fullName>
    </submittedName>
</protein>
<dbReference type="PANTHER" id="PTHR43745:SF2">
    <property type="entry name" value="NITROREDUCTASE MJ1384-RELATED"/>
    <property type="match status" value="1"/>
</dbReference>
<dbReference type="NCBIfam" id="TIGR03605">
    <property type="entry name" value="antibiot_sagB"/>
    <property type="match status" value="1"/>
</dbReference>
<accession>A0AB34PA34</accession>
<dbReference type="InterPro" id="IPR029479">
    <property type="entry name" value="Nitroreductase"/>
</dbReference>
<dbReference type="SUPFAM" id="SSF55469">
    <property type="entry name" value="FMN-dependent nitroreductase-like"/>
    <property type="match status" value="1"/>
</dbReference>
<evidence type="ECO:0000259" key="1">
    <source>
        <dbReference type="Pfam" id="PF00881"/>
    </source>
</evidence>
<comment type="caution">
    <text evidence="2">The sequence shown here is derived from an EMBL/GenBank/DDBJ whole genome shotgun (WGS) entry which is preliminary data.</text>
</comment>
<dbReference type="InterPro" id="IPR020051">
    <property type="entry name" value="SagB-type_dehydrogenase"/>
</dbReference>
<dbReference type="AlphaFoldDB" id="A0AB34PA34"/>
<dbReference type="CDD" id="cd02142">
    <property type="entry name" value="McbC_SagB-like_oxidoreductase"/>
    <property type="match status" value="1"/>
</dbReference>
<dbReference type="Pfam" id="PF00881">
    <property type="entry name" value="Nitroreductase"/>
    <property type="match status" value="1"/>
</dbReference>
<reference evidence="2 3" key="1">
    <citation type="submission" date="2014-10" db="EMBL/GenBank/DDBJ databases">
        <title>Genome sequence of a Xanthomonas strain that is pathogenic on beans.</title>
        <authorList>
            <person name="Aritua V."/>
            <person name="Sapp M."/>
            <person name="Harrison J."/>
            <person name="Smith J."/>
            <person name="Studholme D."/>
        </authorList>
    </citation>
    <scope>NUCLEOTIDE SEQUENCE [LARGE SCALE GENOMIC DNA]</scope>
    <source>
        <strain evidence="2 3">Nyagatare</strain>
    </source>
</reference>
<evidence type="ECO:0000313" key="3">
    <source>
        <dbReference type="Proteomes" id="UP000029879"/>
    </source>
</evidence>
<feature type="domain" description="Nitroreductase" evidence="1">
    <location>
        <begin position="179"/>
        <end position="367"/>
    </location>
</feature>
<dbReference type="NCBIfam" id="TIGR04511">
    <property type="entry name" value="SagB_rel_DH_2"/>
    <property type="match status" value="1"/>
</dbReference>
<dbReference type="Gene3D" id="3.40.109.10">
    <property type="entry name" value="NADH Oxidase"/>
    <property type="match status" value="1"/>
</dbReference>
<dbReference type="GO" id="GO:0016491">
    <property type="term" value="F:oxidoreductase activity"/>
    <property type="evidence" value="ECO:0007669"/>
    <property type="project" value="InterPro"/>
</dbReference>
<organism evidence="2 3">
    <name type="scientific">Xanthomonas cannabis pv. phaseoli</name>
    <dbReference type="NCBI Taxonomy" id="1885902"/>
    <lineage>
        <taxon>Bacteria</taxon>
        <taxon>Pseudomonadati</taxon>
        <taxon>Pseudomonadota</taxon>
        <taxon>Gammaproteobacteria</taxon>
        <taxon>Lysobacterales</taxon>
        <taxon>Lysobacteraceae</taxon>
        <taxon>Xanthomonas</taxon>
    </lineage>
</organism>
<gene>
    <name evidence="2" type="ORF">NC00_06635</name>
</gene>
<name>A0AB34PA34_9XANT</name>
<dbReference type="InterPro" id="IPR030965">
    <property type="entry name" value="SagB-rel_DH_2"/>
</dbReference>
<sequence length="398" mass="44196">MQVRRCSVVMLEPRETVEFELRALLTGGNGLRRQMVWFALAPHLEEALKVTPCELKLLGVLSPTEWVDSASLDVDVSVIQSLLKAGLALERADETSPSALRDARLRAAHWHPLGATLHAFTRWDGVDAVKNMRDSGTETALQMREVLGIPPPEFTALAEDVQLFELPHSSATEFDVLLSRRVTCRNFDTAQALTLEQFSHVMQRVFATQAQMRVGADLVFLKKSVPSGGGLHPIDANVIVQDVEGVDPGLYHYRSDTHALAAVPDAKKLTRDFVMECVGQQHWFADAHVLIALVPRFDRTFWKYRQHAKGYRVVAMEAGHLSQTLYLAATDLGLGAFITGAINEKHLERAFSLDPTVQGVMAICGFGLRGKRMETAELDPEGVIWRLPEVGAQHYQDN</sequence>
<evidence type="ECO:0000313" key="2">
    <source>
        <dbReference type="EMBL" id="KGK58537.1"/>
    </source>
</evidence>
<dbReference type="PANTHER" id="PTHR43745">
    <property type="entry name" value="NITROREDUCTASE MJ1384-RELATED"/>
    <property type="match status" value="1"/>
</dbReference>
<proteinExistence type="predicted"/>
<dbReference type="InterPro" id="IPR052544">
    <property type="entry name" value="Bacteriocin_Proc_Enz"/>
</dbReference>
<dbReference type="Proteomes" id="UP000029879">
    <property type="component" value="Unassembled WGS sequence"/>
</dbReference>
<dbReference type="EMBL" id="JRQI01000021">
    <property type="protein sequence ID" value="KGK58537.1"/>
    <property type="molecule type" value="Genomic_DNA"/>
</dbReference>
<dbReference type="InterPro" id="IPR000415">
    <property type="entry name" value="Nitroreductase-like"/>
</dbReference>